<evidence type="ECO:0000256" key="4">
    <source>
        <dbReference type="ARBA" id="ARBA00022759"/>
    </source>
</evidence>
<dbReference type="CDD" id="cd09274">
    <property type="entry name" value="RNase_HI_RT_Ty3"/>
    <property type="match status" value="1"/>
</dbReference>
<keyword evidence="1" id="KW-0808">Transferase</keyword>
<feature type="domain" description="Reverse transcriptase RNase H-like" evidence="7">
    <location>
        <begin position="3"/>
        <end position="79"/>
    </location>
</feature>
<keyword evidence="6" id="KW-0695">RNA-directed DNA polymerase</keyword>
<sequence length="227" mass="25822">MQDKHPIAFISKALFAKQQALSVYEKELLAILMAVKQWHYYLIPNHFVIRTDQRSLKHLLTQKVTTLLQHKWLAKLMGYDYTIEYKQERENVAADALSRIQGASLFTTAVSQVEPLLLDEIITSQQEDEQLQTMAQKIQGGEQLPRVQSLGVTATVQRIKGMFYWKGVAKLARQLIRECDVCKWAKHKNVASPGLLQPLSVPDNSFTDISMDFIGGLPKVKGRDTIL</sequence>
<evidence type="ECO:0000313" key="10">
    <source>
        <dbReference type="Proteomes" id="UP000326396"/>
    </source>
</evidence>
<evidence type="ECO:0000313" key="9">
    <source>
        <dbReference type="EMBL" id="KAD7117254.1"/>
    </source>
</evidence>
<feature type="domain" description="Integrase zinc-binding" evidence="8">
    <location>
        <begin position="150"/>
        <end position="187"/>
    </location>
</feature>
<dbReference type="InterPro" id="IPR041588">
    <property type="entry name" value="Integrase_H2C2"/>
</dbReference>
<dbReference type="EMBL" id="SZYD01000002">
    <property type="protein sequence ID" value="KAD7117254.1"/>
    <property type="molecule type" value="Genomic_DNA"/>
</dbReference>
<dbReference type="SUPFAM" id="SSF56672">
    <property type="entry name" value="DNA/RNA polymerases"/>
    <property type="match status" value="1"/>
</dbReference>
<dbReference type="AlphaFoldDB" id="A0A5N6PUP4"/>
<comment type="caution">
    <text evidence="9">The sequence shown here is derived from an EMBL/GenBank/DDBJ whole genome shotgun (WGS) entry which is preliminary data.</text>
</comment>
<name>A0A5N6PUP4_9ASTR</name>
<evidence type="ECO:0000256" key="2">
    <source>
        <dbReference type="ARBA" id="ARBA00022695"/>
    </source>
</evidence>
<evidence type="ECO:0000256" key="1">
    <source>
        <dbReference type="ARBA" id="ARBA00022679"/>
    </source>
</evidence>
<keyword evidence="10" id="KW-1185">Reference proteome</keyword>
<accession>A0A5N6PUP4</accession>
<dbReference type="Gene3D" id="1.10.340.70">
    <property type="match status" value="1"/>
</dbReference>
<protein>
    <recommendedName>
        <fullName evidence="11">Integrase zinc-binding domain-containing protein</fullName>
    </recommendedName>
</protein>
<dbReference type="Pfam" id="PF17921">
    <property type="entry name" value="Integrase_H2C2"/>
    <property type="match status" value="1"/>
</dbReference>
<gene>
    <name evidence="9" type="ORF">E3N88_04522</name>
</gene>
<keyword evidence="2" id="KW-0548">Nucleotidyltransferase</keyword>
<evidence type="ECO:0000256" key="6">
    <source>
        <dbReference type="ARBA" id="ARBA00022918"/>
    </source>
</evidence>
<evidence type="ECO:0000256" key="5">
    <source>
        <dbReference type="ARBA" id="ARBA00022801"/>
    </source>
</evidence>
<evidence type="ECO:0000256" key="3">
    <source>
        <dbReference type="ARBA" id="ARBA00022722"/>
    </source>
</evidence>
<keyword evidence="5" id="KW-0378">Hydrolase</keyword>
<keyword evidence="3" id="KW-0540">Nuclease</keyword>
<evidence type="ECO:0000259" key="8">
    <source>
        <dbReference type="Pfam" id="PF17921"/>
    </source>
</evidence>
<dbReference type="Pfam" id="PF17917">
    <property type="entry name" value="RT_RNaseH"/>
    <property type="match status" value="1"/>
</dbReference>
<dbReference type="OrthoDB" id="10055717at2759"/>
<organism evidence="9 10">
    <name type="scientific">Mikania micrantha</name>
    <name type="common">bitter vine</name>
    <dbReference type="NCBI Taxonomy" id="192012"/>
    <lineage>
        <taxon>Eukaryota</taxon>
        <taxon>Viridiplantae</taxon>
        <taxon>Streptophyta</taxon>
        <taxon>Embryophyta</taxon>
        <taxon>Tracheophyta</taxon>
        <taxon>Spermatophyta</taxon>
        <taxon>Magnoliopsida</taxon>
        <taxon>eudicotyledons</taxon>
        <taxon>Gunneridae</taxon>
        <taxon>Pentapetalae</taxon>
        <taxon>asterids</taxon>
        <taxon>campanulids</taxon>
        <taxon>Asterales</taxon>
        <taxon>Asteraceae</taxon>
        <taxon>Asteroideae</taxon>
        <taxon>Heliantheae alliance</taxon>
        <taxon>Eupatorieae</taxon>
        <taxon>Mikania</taxon>
    </lineage>
</organism>
<dbReference type="Proteomes" id="UP000326396">
    <property type="component" value="Linkage Group LG10"/>
</dbReference>
<evidence type="ECO:0008006" key="11">
    <source>
        <dbReference type="Google" id="ProtNLM"/>
    </source>
</evidence>
<proteinExistence type="predicted"/>
<dbReference type="InterPro" id="IPR043502">
    <property type="entry name" value="DNA/RNA_pol_sf"/>
</dbReference>
<dbReference type="InterPro" id="IPR041373">
    <property type="entry name" value="RT_RNaseH"/>
</dbReference>
<reference evidence="9 10" key="1">
    <citation type="submission" date="2019-05" db="EMBL/GenBank/DDBJ databases">
        <title>Mikania micrantha, genome provides insights into the molecular mechanism of rapid growth.</title>
        <authorList>
            <person name="Liu B."/>
        </authorList>
    </citation>
    <scope>NUCLEOTIDE SEQUENCE [LARGE SCALE GENOMIC DNA]</scope>
    <source>
        <strain evidence="9">NLD-2019</strain>
        <tissue evidence="9">Leaf</tissue>
    </source>
</reference>
<evidence type="ECO:0000259" key="7">
    <source>
        <dbReference type="Pfam" id="PF17917"/>
    </source>
</evidence>
<dbReference type="GO" id="GO:0016787">
    <property type="term" value="F:hydrolase activity"/>
    <property type="evidence" value="ECO:0007669"/>
    <property type="project" value="UniProtKB-KW"/>
</dbReference>
<keyword evidence="4" id="KW-0255">Endonuclease</keyword>
<dbReference type="GO" id="GO:0004519">
    <property type="term" value="F:endonuclease activity"/>
    <property type="evidence" value="ECO:0007669"/>
    <property type="project" value="UniProtKB-KW"/>
</dbReference>
<dbReference type="PANTHER" id="PTHR37984:SF5">
    <property type="entry name" value="PROTEIN NYNRIN-LIKE"/>
    <property type="match status" value="1"/>
</dbReference>
<dbReference type="PANTHER" id="PTHR37984">
    <property type="entry name" value="PROTEIN CBG26694"/>
    <property type="match status" value="1"/>
</dbReference>
<dbReference type="InterPro" id="IPR050951">
    <property type="entry name" value="Retrovirus_Pol_polyprotein"/>
</dbReference>
<dbReference type="GO" id="GO:0003964">
    <property type="term" value="F:RNA-directed DNA polymerase activity"/>
    <property type="evidence" value="ECO:0007669"/>
    <property type="project" value="UniProtKB-KW"/>
</dbReference>